<dbReference type="PANTHER" id="PTHR30008:SF0">
    <property type="entry name" value="EXODEOXYRIBONUCLEASE 7 LARGE SUBUNIT"/>
    <property type="match status" value="1"/>
</dbReference>
<feature type="domain" description="OB-fold nucleic acid binding" evidence="8">
    <location>
        <begin position="10"/>
        <end position="105"/>
    </location>
</feature>
<name>A0A364K8E0_9BACL</name>
<evidence type="ECO:0000256" key="3">
    <source>
        <dbReference type="ARBA" id="ARBA00022801"/>
    </source>
</evidence>
<dbReference type="RefSeq" id="WP_113657163.1">
    <property type="nucleotide sequence ID" value="NZ_KZ845663.1"/>
</dbReference>
<dbReference type="AlphaFoldDB" id="A0A364K8E0"/>
<evidence type="ECO:0000259" key="8">
    <source>
        <dbReference type="Pfam" id="PF13742"/>
    </source>
</evidence>
<keyword evidence="2 5" id="KW-0540">Nuclease</keyword>
<accession>A0A364K8E0</accession>
<protein>
    <recommendedName>
        <fullName evidence="5">Exodeoxyribonuclease 7 large subunit</fullName>
        <ecNumber evidence="5">3.1.11.6</ecNumber>
    </recommendedName>
    <alternativeName>
        <fullName evidence="5">Exodeoxyribonuclease VII large subunit</fullName>
        <shortName evidence="5">Exonuclease VII large subunit</shortName>
    </alternativeName>
</protein>
<dbReference type="GO" id="GO:0009318">
    <property type="term" value="C:exodeoxyribonuclease VII complex"/>
    <property type="evidence" value="ECO:0007669"/>
    <property type="project" value="UniProtKB-UniRule"/>
</dbReference>
<sequence length="455" mass="52583">MNIDIEREPWSVSKLVNYLRGTLELDDQLQKVWVEGEITNFTHHIRSGHMYFSLKDEQTQLKAVMFAGYNRRLRFTPKNGDRVVAKGKLSVYERDGQVQLYIHDLSLHGVGDLYVAFARLKEQLEEEGLFDPTKKKELPSYPYKIGVITSASGAAIRDIITTIKRRYPLVHVLLFPVSVQGKTAAKEVAKAIAMMNQLKEAEVLIVGRGGGSMEELWAFNEEIVVRSIFESEIPVISAVGHETDFTLSDFVADLRAATPTAAAELAVPHLEELKEKVTSLQKRLIHIQTTMISLWRDRVRQLLSRPIFQQPRARLEQYTQRIDYLHSDLTKAIEKRLKTHQHLLERLGEQLQRYQPQVTLSKQRERLTYLQKDLFRAIYRQVEEKQGKHLRLIDQLDALSPLKVMQRGYSLVYRFKQDELIQSVKQVQPGDLIRVRLSDGQLKCQIWGAKEDKDE</sequence>
<dbReference type="EC" id="3.1.11.6" evidence="5"/>
<dbReference type="GO" id="GO:0005737">
    <property type="term" value="C:cytoplasm"/>
    <property type="evidence" value="ECO:0007669"/>
    <property type="project" value="UniProtKB-SubCell"/>
</dbReference>
<evidence type="ECO:0000256" key="4">
    <source>
        <dbReference type="ARBA" id="ARBA00022839"/>
    </source>
</evidence>
<evidence type="ECO:0000256" key="6">
    <source>
        <dbReference type="RuleBase" id="RU004355"/>
    </source>
</evidence>
<comment type="subunit">
    <text evidence="5">Heterooligomer composed of large and small subunits.</text>
</comment>
<reference evidence="9 10" key="2">
    <citation type="submission" date="2018-06" db="EMBL/GenBank/DDBJ databases">
        <authorList>
            <person name="Zhirakovskaya E."/>
        </authorList>
    </citation>
    <scope>NUCLEOTIDE SEQUENCE [LARGE SCALE GENOMIC DNA]</scope>
    <source>
        <strain evidence="9 10">FBKL4.011</strain>
    </source>
</reference>
<dbReference type="NCBIfam" id="TIGR00237">
    <property type="entry name" value="xseA"/>
    <property type="match status" value="1"/>
</dbReference>
<dbReference type="EMBL" id="QJKK01000001">
    <property type="protein sequence ID" value="RAL26557.1"/>
    <property type="molecule type" value="Genomic_DNA"/>
</dbReference>
<dbReference type="GO" id="GO:0003676">
    <property type="term" value="F:nucleic acid binding"/>
    <property type="evidence" value="ECO:0007669"/>
    <property type="project" value="InterPro"/>
</dbReference>
<dbReference type="GO" id="GO:0006308">
    <property type="term" value="P:DNA catabolic process"/>
    <property type="evidence" value="ECO:0007669"/>
    <property type="project" value="UniProtKB-UniRule"/>
</dbReference>
<keyword evidence="4 5" id="KW-0269">Exonuclease</keyword>
<dbReference type="Gene3D" id="2.40.50.1010">
    <property type="match status" value="1"/>
</dbReference>
<evidence type="ECO:0000256" key="2">
    <source>
        <dbReference type="ARBA" id="ARBA00022722"/>
    </source>
</evidence>
<keyword evidence="10" id="KW-1185">Reference proteome</keyword>
<dbReference type="InterPro" id="IPR003753">
    <property type="entry name" value="Exonuc_VII_L"/>
</dbReference>
<comment type="similarity">
    <text evidence="5 6">Belongs to the XseA family.</text>
</comment>
<dbReference type="HAMAP" id="MF_00378">
    <property type="entry name" value="Exonuc_7_L"/>
    <property type="match status" value="1"/>
</dbReference>
<comment type="catalytic activity">
    <reaction evidence="5 6">
        <text>Exonucleolytic cleavage in either 5'- to 3'- or 3'- to 5'-direction to yield nucleoside 5'-phosphates.</text>
        <dbReference type="EC" id="3.1.11.6"/>
    </reaction>
</comment>
<comment type="caution">
    <text evidence="9">The sequence shown here is derived from an EMBL/GenBank/DDBJ whole genome shotgun (WGS) entry which is preliminary data.</text>
</comment>
<comment type="function">
    <text evidence="5">Bidirectionally degrades single-stranded DNA into large acid-insoluble oligonucleotides, which are then degraded further into small acid-soluble oligonucleotides.</text>
</comment>
<feature type="domain" description="Exonuclease VII large subunit C-terminal" evidence="7">
    <location>
        <begin position="129"/>
        <end position="445"/>
    </location>
</feature>
<dbReference type="GO" id="GO:0008855">
    <property type="term" value="F:exodeoxyribonuclease VII activity"/>
    <property type="evidence" value="ECO:0007669"/>
    <property type="project" value="UniProtKB-UniRule"/>
</dbReference>
<dbReference type="Pfam" id="PF13742">
    <property type="entry name" value="tRNA_anti_2"/>
    <property type="match status" value="1"/>
</dbReference>
<dbReference type="CDD" id="cd04489">
    <property type="entry name" value="ExoVII_LU_OBF"/>
    <property type="match status" value="1"/>
</dbReference>
<keyword evidence="1 5" id="KW-0963">Cytoplasm</keyword>
<gene>
    <name evidence="5" type="primary">xseA</name>
    <name evidence="9" type="ORF">DL897_00455</name>
</gene>
<dbReference type="Pfam" id="PF02601">
    <property type="entry name" value="Exonuc_VII_L"/>
    <property type="match status" value="1"/>
</dbReference>
<evidence type="ECO:0000313" key="9">
    <source>
        <dbReference type="EMBL" id="RAL26557.1"/>
    </source>
</evidence>
<dbReference type="InterPro" id="IPR020579">
    <property type="entry name" value="Exonuc_VII_lsu_C"/>
</dbReference>
<dbReference type="Proteomes" id="UP000251213">
    <property type="component" value="Unassembled WGS sequence"/>
</dbReference>
<evidence type="ECO:0000256" key="5">
    <source>
        <dbReference type="HAMAP-Rule" id="MF_00378"/>
    </source>
</evidence>
<dbReference type="PANTHER" id="PTHR30008">
    <property type="entry name" value="EXODEOXYRIBONUCLEASE 7 LARGE SUBUNIT"/>
    <property type="match status" value="1"/>
</dbReference>
<keyword evidence="3 5" id="KW-0378">Hydrolase</keyword>
<reference evidence="9 10" key="1">
    <citation type="submission" date="2018-06" db="EMBL/GenBank/DDBJ databases">
        <title>Thermoflavimicrobium daqus sp. nov., a thermophilic microbe isolated from Moutai-flavour Daqu.</title>
        <authorList>
            <person name="Wang X."/>
            <person name="Zhou H."/>
        </authorList>
    </citation>
    <scope>NUCLEOTIDE SEQUENCE [LARGE SCALE GENOMIC DNA]</scope>
    <source>
        <strain evidence="9 10">FBKL4.011</strain>
    </source>
</reference>
<comment type="subcellular location">
    <subcellularLocation>
        <location evidence="5 6">Cytoplasm</location>
    </subcellularLocation>
</comment>
<dbReference type="InterPro" id="IPR025824">
    <property type="entry name" value="OB-fold_nuc-bd_dom"/>
</dbReference>
<organism evidence="9 10">
    <name type="scientific">Thermoflavimicrobium daqui</name>
    <dbReference type="NCBI Taxonomy" id="2137476"/>
    <lineage>
        <taxon>Bacteria</taxon>
        <taxon>Bacillati</taxon>
        <taxon>Bacillota</taxon>
        <taxon>Bacilli</taxon>
        <taxon>Bacillales</taxon>
        <taxon>Thermoactinomycetaceae</taxon>
        <taxon>Thermoflavimicrobium</taxon>
    </lineage>
</organism>
<evidence type="ECO:0000313" key="10">
    <source>
        <dbReference type="Proteomes" id="UP000251213"/>
    </source>
</evidence>
<evidence type="ECO:0000256" key="1">
    <source>
        <dbReference type="ARBA" id="ARBA00022490"/>
    </source>
</evidence>
<dbReference type="OrthoDB" id="9802795at2"/>
<evidence type="ECO:0000259" key="7">
    <source>
        <dbReference type="Pfam" id="PF02601"/>
    </source>
</evidence>
<proteinExistence type="inferred from homology"/>